<dbReference type="Proteomes" id="UP000001203">
    <property type="component" value="Chromosome circular"/>
</dbReference>
<evidence type="ECO:0000313" key="1">
    <source>
        <dbReference type="EMBL" id="ACB50101.1"/>
    </source>
</evidence>
<dbReference type="EMBL" id="CP000806">
    <property type="protein sequence ID" value="ACB50101.1"/>
    <property type="molecule type" value="Genomic_DNA"/>
</dbReference>
<reference evidence="1 2" key="1">
    <citation type="journal article" date="2008" name="Proc. Natl. Acad. Sci. U.S.A.">
        <title>The genome of Cyanothece 51142, a unicellular diazotrophic cyanobacterium important in the marine nitrogen cycle.</title>
        <authorList>
            <person name="Welsh E.A."/>
            <person name="Liberton M."/>
            <person name="Stoeckel J."/>
            <person name="Loh T."/>
            <person name="Elvitigala T."/>
            <person name="Wang C."/>
            <person name="Wollam A."/>
            <person name="Fulton R.S."/>
            <person name="Clifton S.W."/>
            <person name="Jacobs J.M."/>
            <person name="Aurora R."/>
            <person name="Ghosh B.K."/>
            <person name="Sherman L.A."/>
            <person name="Smith R.D."/>
            <person name="Wilson R.K."/>
            <person name="Pakrasi H.B."/>
        </authorList>
    </citation>
    <scope>NUCLEOTIDE SEQUENCE [LARGE SCALE GENOMIC DNA]</scope>
    <source>
        <strain evidence="2">ATCC 51142 / BH68</strain>
    </source>
</reference>
<proteinExistence type="predicted"/>
<gene>
    <name evidence="1" type="ordered locus">cce_0750</name>
</gene>
<accession>B1WR43</accession>
<dbReference type="HOGENOM" id="CLU_854482_0_0_3"/>
<keyword evidence="2" id="KW-1185">Reference proteome</keyword>
<organism evidence="1 2">
    <name type="scientific">Crocosphaera subtropica (strain ATCC 51142 / BH68)</name>
    <name type="common">Cyanothece sp. (strain ATCC 51142)</name>
    <dbReference type="NCBI Taxonomy" id="43989"/>
    <lineage>
        <taxon>Bacteria</taxon>
        <taxon>Bacillati</taxon>
        <taxon>Cyanobacteriota</taxon>
        <taxon>Cyanophyceae</taxon>
        <taxon>Oscillatoriophycideae</taxon>
        <taxon>Chroococcales</taxon>
        <taxon>Aphanothecaceae</taxon>
        <taxon>Crocosphaera</taxon>
        <taxon>Crocosphaera subtropica</taxon>
    </lineage>
</organism>
<dbReference type="AlphaFoldDB" id="B1WR43"/>
<evidence type="ECO:0000313" key="2">
    <source>
        <dbReference type="Proteomes" id="UP000001203"/>
    </source>
</evidence>
<name>B1WR43_CROS5</name>
<dbReference type="KEGG" id="cyt:cce_0750"/>
<protein>
    <submittedName>
        <fullName evidence="1">Uncharacterized protein</fullName>
    </submittedName>
</protein>
<dbReference type="STRING" id="43989.cce_0750"/>
<dbReference type="RefSeq" id="WP_012361451.1">
    <property type="nucleotide sequence ID" value="NC_010546.1"/>
</dbReference>
<sequence>MIIIYQCKARICLVRQISFNCRLDTKTIAMKPILLKSTLTVGSALALSQPVTAANFDLDTLVSAGPGSTLTDDGITVTYEIFTAGTGDYRGSSSFQANIPLALTSRPTNDGNAFVGGNPAVNGAEPSVVNIQNYTVLTFRWDTTISFLSGFDINDFDFDHSPLPGQGYHDAAAVIGERANGSFFNVRASNIGSGVESYDANLTANPDDIVQNSAVTIPNFRSNVTSVRAYRNSDHTPNTGPMNQLPTDPDFTVTFQNDLTRIVAAHVLYWNETEASNSTTATMGIGFSNVITVEEVLEVPESPTSAGAWLLLGLGGFFLKKTKTL</sequence>